<proteinExistence type="predicted"/>
<reference evidence="3" key="1">
    <citation type="submission" date="2023-12" db="EMBL/GenBank/DDBJ databases">
        <title>Genome assembly of Anisodus tanguticus.</title>
        <authorList>
            <person name="Wang Y.-J."/>
        </authorList>
    </citation>
    <scope>NUCLEOTIDE SEQUENCE</scope>
    <source>
        <strain evidence="3">KB-2021</strain>
        <tissue evidence="3">Leaf</tissue>
    </source>
</reference>
<dbReference type="Gene3D" id="1.20.1280.50">
    <property type="match status" value="1"/>
</dbReference>
<protein>
    <submittedName>
        <fullName evidence="3">Uncharacterized protein</fullName>
    </submittedName>
</protein>
<name>A0AAE1S8G9_9SOLA</name>
<evidence type="ECO:0000259" key="2">
    <source>
        <dbReference type="Pfam" id="PF25372"/>
    </source>
</evidence>
<dbReference type="InterPro" id="IPR006553">
    <property type="entry name" value="Leu-rich_rpt_Cys-con_subtyp"/>
</dbReference>
<dbReference type="AlphaFoldDB" id="A0AAE1S8G9"/>
<dbReference type="GO" id="GO:0019005">
    <property type="term" value="C:SCF ubiquitin ligase complex"/>
    <property type="evidence" value="ECO:0007669"/>
    <property type="project" value="TreeGrafter"/>
</dbReference>
<evidence type="ECO:0000259" key="1">
    <source>
        <dbReference type="Pfam" id="PF18511"/>
    </source>
</evidence>
<dbReference type="Gene3D" id="3.80.10.10">
    <property type="entry name" value="Ribonuclease Inhibitor"/>
    <property type="match status" value="2"/>
</dbReference>
<dbReference type="SMART" id="SM00367">
    <property type="entry name" value="LRR_CC"/>
    <property type="match status" value="8"/>
</dbReference>
<keyword evidence="4" id="KW-1185">Reference proteome</keyword>
<sequence>MKIPSQDTNKSTIITVWQLTMEKLGDDLLALIMSKIHDSPYRKSISQVCKQWFRVEGLTRSSIRVFEPNLLLNFLPRFPNLKKIETSEQIKNTHLQILAEKCPRIQILNLSFKKKNRFYDEKDESLVLEDDDFDEKGLCFIAKGCCSCLNTVCLRKRSGVGDDGVGFLVKFLPKLIALDLSFCDKVSDESLRVIGSVSNSLKIFNLQGCWLVSDSGLKSLAEGPVRMTLKRLILAECDRITDSGVLSLMQLCCCLEELDLAECGPNVTDIAGEAISSSESVKRLNLSWLVNVSDATVVALAKGCKNLDALNLTGCEFVTGEGVRTLTKHRSLKELVLTRCEKLSGYDLEELVLGCQTLEYIVVDRRLRMWVPMEVQDNIMREHCWIDWK</sequence>
<organism evidence="3 4">
    <name type="scientific">Anisodus tanguticus</name>
    <dbReference type="NCBI Taxonomy" id="243964"/>
    <lineage>
        <taxon>Eukaryota</taxon>
        <taxon>Viridiplantae</taxon>
        <taxon>Streptophyta</taxon>
        <taxon>Embryophyta</taxon>
        <taxon>Tracheophyta</taxon>
        <taxon>Spermatophyta</taxon>
        <taxon>Magnoliopsida</taxon>
        <taxon>eudicotyledons</taxon>
        <taxon>Gunneridae</taxon>
        <taxon>Pentapetalae</taxon>
        <taxon>asterids</taxon>
        <taxon>lamiids</taxon>
        <taxon>Solanales</taxon>
        <taxon>Solanaceae</taxon>
        <taxon>Solanoideae</taxon>
        <taxon>Hyoscyameae</taxon>
        <taxon>Anisodus</taxon>
    </lineage>
</organism>
<dbReference type="InterPro" id="IPR032675">
    <property type="entry name" value="LRR_dom_sf"/>
</dbReference>
<feature type="domain" description="F-box/LRR-repeat protein 15-like leucin rich repeat" evidence="2">
    <location>
        <begin position="175"/>
        <end position="344"/>
    </location>
</feature>
<dbReference type="PANTHER" id="PTHR13318">
    <property type="entry name" value="PARTNER OF PAIRED, ISOFORM B-RELATED"/>
    <property type="match status" value="1"/>
</dbReference>
<dbReference type="Pfam" id="PF25372">
    <property type="entry name" value="DUF7885"/>
    <property type="match status" value="1"/>
</dbReference>
<dbReference type="InterPro" id="IPR041567">
    <property type="entry name" value="COI1_F-box"/>
</dbReference>
<dbReference type="InterPro" id="IPR057207">
    <property type="entry name" value="FBXL15_LRR"/>
</dbReference>
<gene>
    <name evidence="3" type="ORF">RND71_016410</name>
</gene>
<feature type="domain" description="COI1 F-box" evidence="1">
    <location>
        <begin position="23"/>
        <end position="61"/>
    </location>
</feature>
<evidence type="ECO:0000313" key="3">
    <source>
        <dbReference type="EMBL" id="KAK4365052.1"/>
    </source>
</evidence>
<comment type="caution">
    <text evidence="3">The sequence shown here is derived from an EMBL/GenBank/DDBJ whole genome shotgun (WGS) entry which is preliminary data.</text>
</comment>
<dbReference type="GO" id="GO:0031146">
    <property type="term" value="P:SCF-dependent proteasomal ubiquitin-dependent protein catabolic process"/>
    <property type="evidence" value="ECO:0007669"/>
    <property type="project" value="TreeGrafter"/>
</dbReference>
<dbReference type="SUPFAM" id="SSF52047">
    <property type="entry name" value="RNI-like"/>
    <property type="match status" value="1"/>
</dbReference>
<dbReference type="Pfam" id="PF18511">
    <property type="entry name" value="F-box_5"/>
    <property type="match status" value="1"/>
</dbReference>
<accession>A0AAE1S8G9</accession>
<dbReference type="EMBL" id="JAVYJV010000008">
    <property type="protein sequence ID" value="KAK4365052.1"/>
    <property type="molecule type" value="Genomic_DNA"/>
</dbReference>
<dbReference type="CDD" id="cd22159">
    <property type="entry name" value="F-box_AtTIR1-like"/>
    <property type="match status" value="1"/>
</dbReference>
<dbReference type="Proteomes" id="UP001291623">
    <property type="component" value="Unassembled WGS sequence"/>
</dbReference>
<evidence type="ECO:0000313" key="4">
    <source>
        <dbReference type="Proteomes" id="UP001291623"/>
    </source>
</evidence>
<dbReference type="PANTHER" id="PTHR13318:SF223">
    <property type="entry name" value="RNI-LIKE SUPERFAMILY PROTEIN"/>
    <property type="match status" value="1"/>
</dbReference>